<sequence>MTSSDHLWCGPTNHTVDTNTSYGWALLNKLNDEKATLYLPVIVSVAVLMVIGTVGNILVIYIYNWRLKRRSANLFIGTMAIFDLLSCVIAMPVEILDLSNPYMFYSGPICKLFRFAESVTVYGSAIILVLIAFDRYFKICKPLRILPFSRIKLMCGVAGFLAVIFSIPTLVLFGITCSDTPVIGLRGYDCSIDEDYKGRPFQQVYFTVLIVMFITALSCMIGFYVRLWIEIKRRRDTVISDHVTSPKSPAVKRKFKVSRHSTSDDESGSNSQTNTEMFKKSKRLASIGETPPQIKLSRTTLIFFSVSIVFIVSYLPGIVINIFRAVKPDYNSSMTPREEVVMKLLTRTYLISNSANPFVYSFLNTNFRSQCKRLFTSGVYCCKQSMERETFPGLSKKCKESQQSGSER</sequence>
<keyword evidence="7 8" id="KW-0807">Transducer</keyword>
<evidence type="ECO:0000313" key="13">
    <source>
        <dbReference type="Proteomes" id="UP000242188"/>
    </source>
</evidence>
<feature type="transmembrane region" description="Helical" evidence="10">
    <location>
        <begin position="113"/>
        <end position="133"/>
    </location>
</feature>
<comment type="similarity">
    <text evidence="8">Belongs to the G-protein coupled receptor 1 family.</text>
</comment>
<name>A0A210PGV9_MIZYE</name>
<feature type="transmembrane region" description="Helical" evidence="10">
    <location>
        <begin position="204"/>
        <end position="225"/>
    </location>
</feature>
<keyword evidence="13" id="KW-1185">Reference proteome</keyword>
<evidence type="ECO:0000256" key="10">
    <source>
        <dbReference type="SAM" id="Phobius"/>
    </source>
</evidence>
<dbReference type="CDD" id="cd00637">
    <property type="entry name" value="7tm_classA_rhodopsin-like"/>
    <property type="match status" value="1"/>
</dbReference>
<organism evidence="12 13">
    <name type="scientific">Mizuhopecten yessoensis</name>
    <name type="common">Japanese scallop</name>
    <name type="synonym">Patinopecten yessoensis</name>
    <dbReference type="NCBI Taxonomy" id="6573"/>
    <lineage>
        <taxon>Eukaryota</taxon>
        <taxon>Metazoa</taxon>
        <taxon>Spiralia</taxon>
        <taxon>Lophotrochozoa</taxon>
        <taxon>Mollusca</taxon>
        <taxon>Bivalvia</taxon>
        <taxon>Autobranchia</taxon>
        <taxon>Pteriomorphia</taxon>
        <taxon>Pectinida</taxon>
        <taxon>Pectinoidea</taxon>
        <taxon>Pectinidae</taxon>
        <taxon>Mizuhopecten</taxon>
    </lineage>
</organism>
<gene>
    <name evidence="12" type="ORF">KP79_PYT03317</name>
</gene>
<feature type="region of interest" description="Disordered" evidence="9">
    <location>
        <begin position="250"/>
        <end position="276"/>
    </location>
</feature>
<dbReference type="AlphaFoldDB" id="A0A210PGV9"/>
<dbReference type="PRINTS" id="PR00237">
    <property type="entry name" value="GPCRRHODOPSN"/>
</dbReference>
<evidence type="ECO:0000256" key="1">
    <source>
        <dbReference type="ARBA" id="ARBA00004141"/>
    </source>
</evidence>
<dbReference type="PANTHER" id="PTHR24238">
    <property type="entry name" value="G-PROTEIN COUPLED RECEPTOR"/>
    <property type="match status" value="1"/>
</dbReference>
<dbReference type="OrthoDB" id="5969463at2759"/>
<keyword evidence="6 8" id="KW-0675">Receptor</keyword>
<evidence type="ECO:0000259" key="11">
    <source>
        <dbReference type="PROSITE" id="PS50262"/>
    </source>
</evidence>
<dbReference type="Gene3D" id="1.20.1070.10">
    <property type="entry name" value="Rhodopsin 7-helix transmembrane proteins"/>
    <property type="match status" value="1"/>
</dbReference>
<proteinExistence type="inferred from homology"/>
<feature type="compositionally biased region" description="Basic residues" evidence="9">
    <location>
        <begin position="250"/>
        <end position="259"/>
    </location>
</feature>
<evidence type="ECO:0000256" key="2">
    <source>
        <dbReference type="ARBA" id="ARBA00022692"/>
    </source>
</evidence>
<evidence type="ECO:0000256" key="8">
    <source>
        <dbReference type="RuleBase" id="RU000688"/>
    </source>
</evidence>
<dbReference type="InterPro" id="IPR000276">
    <property type="entry name" value="GPCR_Rhodpsn"/>
</dbReference>
<dbReference type="PANTHER" id="PTHR24238:SF47">
    <property type="entry name" value="ECDYSTEROIDS_DOPAMINE RECEPTOR-RELATED"/>
    <property type="match status" value="1"/>
</dbReference>
<dbReference type="Pfam" id="PF00001">
    <property type="entry name" value="7tm_1"/>
    <property type="match status" value="1"/>
</dbReference>
<dbReference type="GO" id="GO:0016020">
    <property type="term" value="C:membrane"/>
    <property type="evidence" value="ECO:0007669"/>
    <property type="project" value="UniProtKB-SubCell"/>
</dbReference>
<feature type="domain" description="G-protein coupled receptors family 1 profile" evidence="11">
    <location>
        <begin position="55"/>
        <end position="360"/>
    </location>
</feature>
<evidence type="ECO:0000256" key="7">
    <source>
        <dbReference type="ARBA" id="ARBA00023224"/>
    </source>
</evidence>
<feature type="transmembrane region" description="Helical" evidence="10">
    <location>
        <begin position="301"/>
        <end position="324"/>
    </location>
</feature>
<dbReference type="PROSITE" id="PS00237">
    <property type="entry name" value="G_PROTEIN_RECEP_F1_1"/>
    <property type="match status" value="1"/>
</dbReference>
<comment type="subcellular location">
    <subcellularLocation>
        <location evidence="1">Membrane</location>
        <topology evidence="1">Multi-pass membrane protein</topology>
    </subcellularLocation>
</comment>
<protein>
    <submittedName>
        <fullName evidence="12">Orexin receptor type 2</fullName>
    </submittedName>
</protein>
<feature type="transmembrane region" description="Helical" evidence="10">
    <location>
        <begin position="37"/>
        <end position="62"/>
    </location>
</feature>
<dbReference type="InterPro" id="IPR017452">
    <property type="entry name" value="GPCR_Rhodpsn_7TM"/>
</dbReference>
<dbReference type="SMART" id="SM01381">
    <property type="entry name" value="7TM_GPCR_Srsx"/>
    <property type="match status" value="1"/>
</dbReference>
<dbReference type="GO" id="GO:0004930">
    <property type="term" value="F:G protein-coupled receptor activity"/>
    <property type="evidence" value="ECO:0007669"/>
    <property type="project" value="UniProtKB-KW"/>
</dbReference>
<keyword evidence="5 10" id="KW-0472">Membrane</keyword>
<reference evidence="12 13" key="1">
    <citation type="journal article" date="2017" name="Nat. Ecol. Evol.">
        <title>Scallop genome provides insights into evolution of bilaterian karyotype and development.</title>
        <authorList>
            <person name="Wang S."/>
            <person name="Zhang J."/>
            <person name="Jiao W."/>
            <person name="Li J."/>
            <person name="Xun X."/>
            <person name="Sun Y."/>
            <person name="Guo X."/>
            <person name="Huan P."/>
            <person name="Dong B."/>
            <person name="Zhang L."/>
            <person name="Hu X."/>
            <person name="Sun X."/>
            <person name="Wang J."/>
            <person name="Zhao C."/>
            <person name="Wang Y."/>
            <person name="Wang D."/>
            <person name="Huang X."/>
            <person name="Wang R."/>
            <person name="Lv J."/>
            <person name="Li Y."/>
            <person name="Zhang Z."/>
            <person name="Liu B."/>
            <person name="Lu W."/>
            <person name="Hui Y."/>
            <person name="Liang J."/>
            <person name="Zhou Z."/>
            <person name="Hou R."/>
            <person name="Li X."/>
            <person name="Liu Y."/>
            <person name="Li H."/>
            <person name="Ning X."/>
            <person name="Lin Y."/>
            <person name="Zhao L."/>
            <person name="Xing Q."/>
            <person name="Dou J."/>
            <person name="Li Y."/>
            <person name="Mao J."/>
            <person name="Guo H."/>
            <person name="Dou H."/>
            <person name="Li T."/>
            <person name="Mu C."/>
            <person name="Jiang W."/>
            <person name="Fu Q."/>
            <person name="Fu X."/>
            <person name="Miao Y."/>
            <person name="Liu J."/>
            <person name="Yu Q."/>
            <person name="Li R."/>
            <person name="Liao H."/>
            <person name="Li X."/>
            <person name="Kong Y."/>
            <person name="Jiang Z."/>
            <person name="Chourrout D."/>
            <person name="Li R."/>
            <person name="Bao Z."/>
        </authorList>
    </citation>
    <scope>NUCLEOTIDE SEQUENCE [LARGE SCALE GENOMIC DNA]</scope>
    <source>
        <strain evidence="12 13">PY_sf001</strain>
    </source>
</reference>
<keyword evidence="3 10" id="KW-1133">Transmembrane helix</keyword>
<evidence type="ECO:0000256" key="5">
    <source>
        <dbReference type="ARBA" id="ARBA00023136"/>
    </source>
</evidence>
<evidence type="ECO:0000313" key="12">
    <source>
        <dbReference type="EMBL" id="OWF35711.1"/>
    </source>
</evidence>
<keyword evidence="4 8" id="KW-0297">G-protein coupled receptor</keyword>
<evidence type="ECO:0000256" key="9">
    <source>
        <dbReference type="SAM" id="MobiDB-lite"/>
    </source>
</evidence>
<comment type="caution">
    <text evidence="12">The sequence shown here is derived from an EMBL/GenBank/DDBJ whole genome shotgun (WGS) entry which is preliminary data.</text>
</comment>
<dbReference type="STRING" id="6573.A0A210PGV9"/>
<evidence type="ECO:0000256" key="4">
    <source>
        <dbReference type="ARBA" id="ARBA00023040"/>
    </source>
</evidence>
<evidence type="ECO:0000256" key="3">
    <source>
        <dbReference type="ARBA" id="ARBA00022989"/>
    </source>
</evidence>
<feature type="transmembrane region" description="Helical" evidence="10">
    <location>
        <begin position="153"/>
        <end position="175"/>
    </location>
</feature>
<keyword evidence="2 8" id="KW-0812">Transmembrane</keyword>
<dbReference type="Proteomes" id="UP000242188">
    <property type="component" value="Unassembled WGS sequence"/>
</dbReference>
<dbReference type="SUPFAM" id="SSF81321">
    <property type="entry name" value="Family A G protein-coupled receptor-like"/>
    <property type="match status" value="1"/>
</dbReference>
<evidence type="ECO:0000256" key="6">
    <source>
        <dbReference type="ARBA" id="ARBA00023170"/>
    </source>
</evidence>
<feature type="transmembrane region" description="Helical" evidence="10">
    <location>
        <begin position="74"/>
        <end position="93"/>
    </location>
</feature>
<dbReference type="EMBL" id="NEDP02076712">
    <property type="protein sequence ID" value="OWF35711.1"/>
    <property type="molecule type" value="Genomic_DNA"/>
</dbReference>
<accession>A0A210PGV9</accession>
<dbReference type="PROSITE" id="PS50262">
    <property type="entry name" value="G_PROTEIN_RECEP_F1_2"/>
    <property type="match status" value="1"/>
</dbReference>